<keyword evidence="2" id="KW-1185">Reference proteome</keyword>
<name>A0ACA9LN18_9GLOM</name>
<evidence type="ECO:0000313" key="1">
    <source>
        <dbReference type="EMBL" id="CAG8535672.1"/>
    </source>
</evidence>
<dbReference type="EMBL" id="CAJVPW010004140">
    <property type="protein sequence ID" value="CAG8535672.1"/>
    <property type="molecule type" value="Genomic_DNA"/>
</dbReference>
<accession>A0ACA9LN18</accession>
<reference evidence="1" key="1">
    <citation type="submission" date="2021-06" db="EMBL/GenBank/DDBJ databases">
        <authorList>
            <person name="Kallberg Y."/>
            <person name="Tangrot J."/>
            <person name="Rosling A."/>
        </authorList>
    </citation>
    <scope>NUCLEOTIDE SEQUENCE</scope>
    <source>
        <strain evidence="1">28 12/20/2015</strain>
    </source>
</reference>
<proteinExistence type="predicted"/>
<gene>
    <name evidence="1" type="ORF">SPELUC_LOCUS4568</name>
</gene>
<feature type="non-terminal residue" evidence="1">
    <location>
        <position position="1"/>
    </location>
</feature>
<dbReference type="Proteomes" id="UP000789366">
    <property type="component" value="Unassembled WGS sequence"/>
</dbReference>
<comment type="caution">
    <text evidence="1">The sequence shown here is derived from an EMBL/GenBank/DDBJ whole genome shotgun (WGS) entry which is preliminary data.</text>
</comment>
<organism evidence="1 2">
    <name type="scientific">Cetraspora pellucida</name>
    <dbReference type="NCBI Taxonomy" id="1433469"/>
    <lineage>
        <taxon>Eukaryota</taxon>
        <taxon>Fungi</taxon>
        <taxon>Fungi incertae sedis</taxon>
        <taxon>Mucoromycota</taxon>
        <taxon>Glomeromycotina</taxon>
        <taxon>Glomeromycetes</taxon>
        <taxon>Diversisporales</taxon>
        <taxon>Gigasporaceae</taxon>
        <taxon>Cetraspora</taxon>
    </lineage>
</organism>
<evidence type="ECO:0000313" key="2">
    <source>
        <dbReference type="Proteomes" id="UP000789366"/>
    </source>
</evidence>
<sequence length="108" mass="12347">SFFFAFKTEFQNPKKLPASLISHKNTRIDSVNNNNPTHPVNNDSMNPVNNDLMNSVNNDHTDLQPLLQSLAKMYQVWPLHQQITIQSQLEELINIPPVILEEPVTSKL</sequence>
<protein>
    <submittedName>
        <fullName evidence="1">3836_t:CDS:1</fullName>
    </submittedName>
</protein>